<evidence type="ECO:0000313" key="2">
    <source>
        <dbReference type="EMBL" id="MDC0745661.1"/>
    </source>
</evidence>
<keyword evidence="3" id="KW-1185">Reference proteome</keyword>
<gene>
    <name evidence="2" type="ORF">POL67_30295</name>
</gene>
<dbReference type="RefSeq" id="WP_271923413.1">
    <property type="nucleotide sequence ID" value="NZ_JAQNDO010000001.1"/>
</dbReference>
<evidence type="ECO:0000313" key="3">
    <source>
        <dbReference type="Proteomes" id="UP001221411"/>
    </source>
</evidence>
<accession>A0ABT5EXX3</accession>
<organism evidence="2 3">
    <name type="scientific">Polyangium mundeleinium</name>
    <dbReference type="NCBI Taxonomy" id="2995306"/>
    <lineage>
        <taxon>Bacteria</taxon>
        <taxon>Pseudomonadati</taxon>
        <taxon>Myxococcota</taxon>
        <taxon>Polyangia</taxon>
        <taxon>Polyangiales</taxon>
        <taxon>Polyangiaceae</taxon>
        <taxon>Polyangium</taxon>
    </lineage>
</organism>
<comment type="caution">
    <text evidence="2">The sequence shown here is derived from an EMBL/GenBank/DDBJ whole genome shotgun (WGS) entry which is preliminary data.</text>
</comment>
<dbReference type="EMBL" id="JAQNDO010000001">
    <property type="protein sequence ID" value="MDC0745661.1"/>
    <property type="molecule type" value="Genomic_DNA"/>
</dbReference>
<dbReference type="Proteomes" id="UP001221411">
    <property type="component" value="Unassembled WGS sequence"/>
</dbReference>
<reference evidence="2 3" key="1">
    <citation type="submission" date="2022-11" db="EMBL/GenBank/DDBJ databases">
        <title>Minimal conservation of predation-associated metabolite biosynthetic gene clusters underscores biosynthetic potential of Myxococcota including descriptions for ten novel species: Archangium lansinium sp. nov., Myxococcus landrumus sp. nov., Nannocystis bai.</title>
        <authorList>
            <person name="Ahearne A."/>
            <person name="Stevens C."/>
            <person name="Dowd S."/>
        </authorList>
    </citation>
    <scope>NUCLEOTIDE SEQUENCE [LARGE SCALE GENOMIC DNA]</scope>
    <source>
        <strain evidence="2 3">RJM3</strain>
    </source>
</reference>
<proteinExistence type="predicted"/>
<feature type="compositionally biased region" description="Basic and acidic residues" evidence="1">
    <location>
        <begin position="239"/>
        <end position="256"/>
    </location>
</feature>
<evidence type="ECO:0000256" key="1">
    <source>
        <dbReference type="SAM" id="MobiDB-lite"/>
    </source>
</evidence>
<name>A0ABT5EXX3_9BACT</name>
<feature type="region of interest" description="Disordered" evidence="1">
    <location>
        <begin position="237"/>
        <end position="256"/>
    </location>
</feature>
<protein>
    <submittedName>
        <fullName evidence="2">Uncharacterized protein</fullName>
    </submittedName>
</protein>
<sequence length="322" mass="36171">MPRFFVEEASFRLDAPPPVDTLEERLQDFIALIEACRNKGEPIVLPKDLYEIEIAPGLPLYDFLFRPSTELKVEHLLLRALQVALNRCVEWTPPTGIAPIEVTTVDLVHALLDKGHGAACLCLGLRSDPLGLSKVRAGDDAPTMHFLTTREMLPGFYRSLFELEDLDKDAYMANAAHAFPDIAFAPGLSAQFSRFTTSYRDVRPEVTQHLAVLNDHFQAIYQQADHQPDKTQKLLNSSHHVDASRESDLTRHNRKAMRERDVSVDHVLVAGSKVPVGIGRPVRCEWHTKIKPTTDRIHFHPGDKDVAGGRLFVGIFHAHLQT</sequence>